<reference evidence="2" key="1">
    <citation type="submission" date="2013-11" db="EMBL/GenBank/DDBJ databases">
        <title>Genome sequence of the fusiform rust pathogen reveals effectors for host alternation and coevolution with pine.</title>
        <authorList>
            <consortium name="DOE Joint Genome Institute"/>
            <person name="Smith K."/>
            <person name="Pendleton A."/>
            <person name="Kubisiak T."/>
            <person name="Anderson C."/>
            <person name="Salamov A."/>
            <person name="Aerts A."/>
            <person name="Riley R."/>
            <person name="Clum A."/>
            <person name="Lindquist E."/>
            <person name="Ence D."/>
            <person name="Campbell M."/>
            <person name="Kronenberg Z."/>
            <person name="Feau N."/>
            <person name="Dhillon B."/>
            <person name="Hamelin R."/>
            <person name="Burleigh J."/>
            <person name="Smith J."/>
            <person name="Yandell M."/>
            <person name="Nelson C."/>
            <person name="Grigoriev I."/>
            <person name="Davis J."/>
        </authorList>
    </citation>
    <scope>NUCLEOTIDE SEQUENCE</scope>
    <source>
        <strain evidence="2">G11</strain>
    </source>
</reference>
<evidence type="ECO:0000313" key="3">
    <source>
        <dbReference type="Proteomes" id="UP000886653"/>
    </source>
</evidence>
<accession>A0A9P6NS81</accession>
<feature type="compositionally biased region" description="Acidic residues" evidence="1">
    <location>
        <begin position="175"/>
        <end position="184"/>
    </location>
</feature>
<protein>
    <submittedName>
        <fullName evidence="2">Uncharacterized protein</fullName>
    </submittedName>
</protein>
<evidence type="ECO:0000256" key="1">
    <source>
        <dbReference type="SAM" id="MobiDB-lite"/>
    </source>
</evidence>
<comment type="caution">
    <text evidence="2">The sequence shown here is derived from an EMBL/GenBank/DDBJ whole genome shotgun (WGS) entry which is preliminary data.</text>
</comment>
<name>A0A9P6NS81_9BASI</name>
<evidence type="ECO:0000313" key="2">
    <source>
        <dbReference type="EMBL" id="KAG0149372.1"/>
    </source>
</evidence>
<dbReference type="Proteomes" id="UP000886653">
    <property type="component" value="Unassembled WGS sequence"/>
</dbReference>
<dbReference type="AlphaFoldDB" id="A0A9P6NS81"/>
<sequence>MTQNILAHSNDEDIPELPKVPIISTFTKALNDFPINFYDPTWFNNLQPSQKCLVANENQVAFLPDASKLLLPVCHPDEKLGNRAFTAKYLNILREPYEIITAEDKVALQEDEQSSESLGSCDLNEMDNFEEDESSDSDFYSEGETGDLYEDKKEEVVVGKGKGKAKAVDKGQEAMESEDEMDDE</sequence>
<proteinExistence type="predicted"/>
<feature type="region of interest" description="Disordered" evidence="1">
    <location>
        <begin position="109"/>
        <end position="184"/>
    </location>
</feature>
<gene>
    <name evidence="2" type="ORF">CROQUDRAFT_89186</name>
</gene>
<keyword evidence="3" id="KW-1185">Reference proteome</keyword>
<dbReference type="EMBL" id="MU167228">
    <property type="protein sequence ID" value="KAG0149372.1"/>
    <property type="molecule type" value="Genomic_DNA"/>
</dbReference>
<dbReference type="OrthoDB" id="3056461at2759"/>
<feature type="compositionally biased region" description="Acidic residues" evidence="1">
    <location>
        <begin position="124"/>
        <end position="148"/>
    </location>
</feature>
<organism evidence="2 3">
    <name type="scientific">Cronartium quercuum f. sp. fusiforme G11</name>
    <dbReference type="NCBI Taxonomy" id="708437"/>
    <lineage>
        <taxon>Eukaryota</taxon>
        <taxon>Fungi</taxon>
        <taxon>Dikarya</taxon>
        <taxon>Basidiomycota</taxon>
        <taxon>Pucciniomycotina</taxon>
        <taxon>Pucciniomycetes</taxon>
        <taxon>Pucciniales</taxon>
        <taxon>Coleosporiaceae</taxon>
        <taxon>Cronartium</taxon>
    </lineage>
</organism>